<keyword evidence="3" id="KW-1185">Reference proteome</keyword>
<feature type="transmembrane region" description="Helical" evidence="1">
    <location>
        <begin position="160"/>
        <end position="179"/>
    </location>
</feature>
<protein>
    <submittedName>
        <fullName evidence="2">Metal-dependent hydrolase</fullName>
    </submittedName>
</protein>
<dbReference type="InterPro" id="IPR053170">
    <property type="entry name" value="Transcription_regulator"/>
</dbReference>
<keyword evidence="2" id="KW-0378">Hydrolase</keyword>
<feature type="transmembrane region" description="Helical" evidence="1">
    <location>
        <begin position="96"/>
        <end position="115"/>
    </location>
</feature>
<dbReference type="EMBL" id="WHOD01000105">
    <property type="protein sequence ID" value="NOU96948.1"/>
    <property type="molecule type" value="Genomic_DNA"/>
</dbReference>
<dbReference type="GO" id="GO:0016787">
    <property type="term" value="F:hydrolase activity"/>
    <property type="evidence" value="ECO:0007669"/>
    <property type="project" value="UniProtKB-KW"/>
</dbReference>
<dbReference type="InterPro" id="IPR007404">
    <property type="entry name" value="YdjM-like"/>
</dbReference>
<evidence type="ECO:0000313" key="3">
    <source>
        <dbReference type="Proteomes" id="UP000641588"/>
    </source>
</evidence>
<comment type="caution">
    <text evidence="2">The sequence shown here is derived from an EMBL/GenBank/DDBJ whole genome shotgun (WGS) entry which is preliminary data.</text>
</comment>
<dbReference type="PANTHER" id="PTHR40031:SF1">
    <property type="entry name" value="MEMBRANE-BOUND METAL-DEPENDENT HYDROLASE"/>
    <property type="match status" value="1"/>
</dbReference>
<reference evidence="2" key="1">
    <citation type="submission" date="2019-10" db="EMBL/GenBank/DDBJ databases">
        <title>Description of Paenibacillus glebae sp. nov.</title>
        <authorList>
            <person name="Carlier A."/>
            <person name="Qi S."/>
        </authorList>
    </citation>
    <scope>NUCLEOTIDE SEQUENCE</scope>
    <source>
        <strain evidence="2">LMG 31456</strain>
    </source>
</reference>
<feature type="transmembrane region" description="Helical" evidence="1">
    <location>
        <begin position="69"/>
        <end position="90"/>
    </location>
</feature>
<name>A0A972GZD4_9BACL</name>
<keyword evidence="1" id="KW-0812">Transmembrane</keyword>
<keyword evidence="1" id="KW-0472">Membrane</keyword>
<keyword evidence="1" id="KW-1133">Transmembrane helix</keyword>
<dbReference type="Pfam" id="PF04307">
    <property type="entry name" value="YdjM"/>
    <property type="match status" value="1"/>
</dbReference>
<evidence type="ECO:0000256" key="1">
    <source>
        <dbReference type="SAM" id="Phobius"/>
    </source>
</evidence>
<dbReference type="Proteomes" id="UP000641588">
    <property type="component" value="Unassembled WGS sequence"/>
</dbReference>
<dbReference type="AlphaFoldDB" id="A0A972GZD4"/>
<accession>A0A972GZD4</accession>
<dbReference type="PANTHER" id="PTHR40031">
    <property type="entry name" value="HYPOTHETICAL MEMBRANE SPANNING PROTEIN"/>
    <property type="match status" value="1"/>
</dbReference>
<feature type="transmembrane region" description="Helical" evidence="1">
    <location>
        <begin position="136"/>
        <end position="154"/>
    </location>
</feature>
<gene>
    <name evidence="2" type="ORF">GC093_27535</name>
</gene>
<dbReference type="RefSeq" id="WP_171655191.1">
    <property type="nucleotide sequence ID" value="NZ_WHOD01000105.1"/>
</dbReference>
<evidence type="ECO:0000313" key="2">
    <source>
        <dbReference type="EMBL" id="NOU96948.1"/>
    </source>
</evidence>
<sequence length="320" mass="36509">MDTGSHLLFGATLAGLAMLDPAIAQNPELSHAILTATLIGSHAPDFDSVTRLKGYSAYIRFHRGVTHSLPAMLLWPCIITLPIAAAFDVWSYAGSLFLWSFLAVVFHITLDWFNAYGVQCFRPVSNKWSHLDFMSLFDPFLFIIHGVGLLVWIFSNLSPGMLFLDIYGVSMVYMGARAIHHRQMVAKARETLQLDGIYQVIPGLSWFRWQFVIETSSLFYTGTIRGKEIAIEDVYRKDATNSAIQATLSTDGVRAFLYFAQRVHVCCKEIQDGYMVEWRDVRFWYNHKLPFGVDIQLDHNLQVVDQSLGWRKKTWEPPYV</sequence>
<proteinExistence type="predicted"/>
<organism evidence="2 3">
    <name type="scientific">Paenibacillus foliorum</name>
    <dbReference type="NCBI Taxonomy" id="2654974"/>
    <lineage>
        <taxon>Bacteria</taxon>
        <taxon>Bacillati</taxon>
        <taxon>Bacillota</taxon>
        <taxon>Bacilli</taxon>
        <taxon>Bacillales</taxon>
        <taxon>Paenibacillaceae</taxon>
        <taxon>Paenibacillus</taxon>
    </lineage>
</organism>